<keyword evidence="7" id="KW-1185">Reference proteome</keyword>
<dbReference type="Gene3D" id="3.30.1120.10">
    <property type="match status" value="1"/>
</dbReference>
<dbReference type="InterPro" id="IPR000917">
    <property type="entry name" value="Sulfatase_N"/>
</dbReference>
<dbReference type="Pfam" id="PF00884">
    <property type="entry name" value="Sulfatase"/>
    <property type="match status" value="1"/>
</dbReference>
<dbReference type="InterPro" id="IPR017850">
    <property type="entry name" value="Alkaline_phosphatase_core_sf"/>
</dbReference>
<feature type="region of interest" description="Disordered" evidence="3">
    <location>
        <begin position="430"/>
        <end position="450"/>
    </location>
</feature>
<organism evidence="6 7">
    <name type="scientific">Pontiella desulfatans</name>
    <dbReference type="NCBI Taxonomy" id="2750659"/>
    <lineage>
        <taxon>Bacteria</taxon>
        <taxon>Pseudomonadati</taxon>
        <taxon>Kiritimatiellota</taxon>
        <taxon>Kiritimatiellia</taxon>
        <taxon>Kiritimatiellales</taxon>
        <taxon>Pontiellaceae</taxon>
        <taxon>Pontiella</taxon>
    </lineage>
</organism>
<dbReference type="EMBL" id="CAAHFG010000001">
    <property type="protein sequence ID" value="VGO13959.1"/>
    <property type="molecule type" value="Genomic_DNA"/>
</dbReference>
<dbReference type="PANTHER" id="PTHR42693">
    <property type="entry name" value="ARYLSULFATASE FAMILY MEMBER"/>
    <property type="match status" value="1"/>
</dbReference>
<evidence type="ECO:0000256" key="3">
    <source>
        <dbReference type="SAM" id="MobiDB-lite"/>
    </source>
</evidence>
<comment type="similarity">
    <text evidence="1">Belongs to the sulfatase family.</text>
</comment>
<feature type="compositionally biased region" description="Basic residues" evidence="3">
    <location>
        <begin position="441"/>
        <end position="450"/>
    </location>
</feature>
<accession>A0A6C2U2D8</accession>
<evidence type="ECO:0000259" key="5">
    <source>
        <dbReference type="Pfam" id="PF00884"/>
    </source>
</evidence>
<keyword evidence="2" id="KW-0378">Hydrolase</keyword>
<dbReference type="Proteomes" id="UP000366872">
    <property type="component" value="Unassembled WGS sequence"/>
</dbReference>
<dbReference type="Gene3D" id="3.40.720.10">
    <property type="entry name" value="Alkaline Phosphatase, subunit A"/>
    <property type="match status" value="1"/>
</dbReference>
<dbReference type="SUPFAM" id="SSF53649">
    <property type="entry name" value="Alkaline phosphatase-like"/>
    <property type="match status" value="1"/>
</dbReference>
<name>A0A6C2U2D8_PONDE</name>
<dbReference type="RefSeq" id="WP_168442205.1">
    <property type="nucleotide sequence ID" value="NZ_CAAHFG010000001.1"/>
</dbReference>
<dbReference type="InterPro" id="IPR050738">
    <property type="entry name" value="Sulfatase"/>
</dbReference>
<keyword evidence="4" id="KW-0732">Signal</keyword>
<dbReference type="GO" id="GO:0004065">
    <property type="term" value="F:arylsulfatase activity"/>
    <property type="evidence" value="ECO:0007669"/>
    <property type="project" value="TreeGrafter"/>
</dbReference>
<evidence type="ECO:0000256" key="4">
    <source>
        <dbReference type="SAM" id="SignalP"/>
    </source>
</evidence>
<protein>
    <submittedName>
        <fullName evidence="6">Arylsulfatase</fullName>
    </submittedName>
</protein>
<evidence type="ECO:0000256" key="1">
    <source>
        <dbReference type="ARBA" id="ARBA00008779"/>
    </source>
</evidence>
<reference evidence="6 7" key="1">
    <citation type="submission" date="2019-04" db="EMBL/GenBank/DDBJ databases">
        <authorList>
            <person name="Van Vliet M D."/>
        </authorList>
    </citation>
    <scope>NUCLEOTIDE SEQUENCE [LARGE SCALE GENOMIC DNA]</scope>
    <source>
        <strain evidence="6 7">F1</strain>
    </source>
</reference>
<gene>
    <name evidence="6" type="primary">atsA_165</name>
    <name evidence="6" type="ORF">PDESU_02516</name>
</gene>
<proteinExistence type="inferred from homology"/>
<dbReference type="PANTHER" id="PTHR42693:SF53">
    <property type="entry name" value="ENDO-4-O-SULFATASE"/>
    <property type="match status" value="1"/>
</dbReference>
<evidence type="ECO:0000313" key="7">
    <source>
        <dbReference type="Proteomes" id="UP000366872"/>
    </source>
</evidence>
<feature type="domain" description="Sulfatase N-terminal" evidence="5">
    <location>
        <begin position="25"/>
        <end position="334"/>
    </location>
</feature>
<evidence type="ECO:0000256" key="2">
    <source>
        <dbReference type="ARBA" id="ARBA00022801"/>
    </source>
</evidence>
<dbReference type="AlphaFoldDB" id="A0A6C2U2D8"/>
<feature type="signal peptide" evidence="4">
    <location>
        <begin position="1"/>
        <end position="20"/>
    </location>
</feature>
<feature type="chain" id="PRO_5028812788" evidence="4">
    <location>
        <begin position="21"/>
        <end position="450"/>
    </location>
</feature>
<evidence type="ECO:0000313" key="6">
    <source>
        <dbReference type="EMBL" id="VGO13959.1"/>
    </source>
</evidence>
<sequence length="450" mass="49489">MKKVIYLFIAGVLVSLSAGAGDSRPNIVVIVSDDQGYADVSYNPHSPKEVQTPNIDQLAKSGVVCSAGYASGYVCSPTRAGLITGRYQQRFGIYTARQGGSGMPLDETWFPMHLKQGGYRSGAFGKWHLGLTMDYHALNRGFDYFYGFMERGAHDYFHLKPKTDKGRVHPIYRNLDAAENEEGYLTTLITREAVNFIKRESDGPFFAYVAYNAVHSPAQAPAEDIARYNTGDEKRDILMAMLYHLDLGVGEIVKALKEAGVYENTLIFYLSDNGGDYGMKASNAPLSGAKHQVREGGIRVPFIVSWPGRLQAGTTCDVPVWSTDILPTSLVAAGLEALPGSKPFDGKNILPALTGKSKKIHDALYWCGGSDGKWAVRKGDWKLVFTLGKVGLYDLSNDIAEANNLKDAHPEKLQELQNLYHAWFAEMGDPSEGSKQWVAGKNKKNKKAKK</sequence>